<accession>A0A7W4H409</accession>
<dbReference type="InterPro" id="IPR003593">
    <property type="entry name" value="AAA+_ATPase"/>
</dbReference>
<evidence type="ECO:0000256" key="3">
    <source>
        <dbReference type="ARBA" id="ARBA00022741"/>
    </source>
</evidence>
<dbReference type="Gene3D" id="3.40.50.300">
    <property type="entry name" value="P-loop containing nucleotide triphosphate hydrolases"/>
    <property type="match status" value="1"/>
</dbReference>
<keyword evidence="3 10" id="KW-0547">Nucleotide-binding</keyword>
<dbReference type="GO" id="GO:0005524">
    <property type="term" value="F:ATP binding"/>
    <property type="evidence" value="ECO:0007669"/>
    <property type="project" value="UniProtKB-UniRule"/>
</dbReference>
<evidence type="ECO:0000256" key="2">
    <source>
        <dbReference type="ARBA" id="ARBA00015553"/>
    </source>
</evidence>
<dbReference type="SMART" id="SM00382">
    <property type="entry name" value="AAA"/>
    <property type="match status" value="1"/>
</dbReference>
<dbReference type="EMBL" id="JACJFN010000003">
    <property type="protein sequence ID" value="MBB1520151.1"/>
    <property type="molecule type" value="Genomic_DNA"/>
</dbReference>
<dbReference type="NCBIfam" id="TIGR02012">
    <property type="entry name" value="tigrfam_recA"/>
    <property type="match status" value="1"/>
</dbReference>
<evidence type="ECO:0000256" key="8">
    <source>
        <dbReference type="ARBA" id="ARBA00023204"/>
    </source>
</evidence>
<dbReference type="Proteomes" id="UP000581189">
    <property type="component" value="Unassembled WGS sequence"/>
</dbReference>
<organism evidence="15 16">
    <name type="scientific">Aquipseudomonas guryensis</name>
    <dbReference type="NCBI Taxonomy" id="2759165"/>
    <lineage>
        <taxon>Bacteria</taxon>
        <taxon>Pseudomonadati</taxon>
        <taxon>Pseudomonadota</taxon>
        <taxon>Gammaproteobacteria</taxon>
        <taxon>Pseudomonadales</taxon>
        <taxon>Pseudomonadaceae</taxon>
        <taxon>Aquipseudomonas</taxon>
    </lineage>
</organism>
<evidence type="ECO:0000256" key="4">
    <source>
        <dbReference type="ARBA" id="ARBA00022763"/>
    </source>
</evidence>
<dbReference type="GO" id="GO:0006281">
    <property type="term" value="P:DNA repair"/>
    <property type="evidence" value="ECO:0007669"/>
    <property type="project" value="UniProtKB-UniRule"/>
</dbReference>
<gene>
    <name evidence="10 15" type="primary">recA</name>
    <name evidence="15" type="ORF">H3H45_12935</name>
</gene>
<evidence type="ECO:0000313" key="16">
    <source>
        <dbReference type="Proteomes" id="UP000581189"/>
    </source>
</evidence>
<keyword evidence="4 10" id="KW-0227">DNA damage</keyword>
<evidence type="ECO:0000259" key="13">
    <source>
        <dbReference type="PROSITE" id="PS50162"/>
    </source>
</evidence>
<dbReference type="InterPro" id="IPR020588">
    <property type="entry name" value="RecA_ATP-bd"/>
</dbReference>
<evidence type="ECO:0000256" key="5">
    <source>
        <dbReference type="ARBA" id="ARBA00022840"/>
    </source>
</evidence>
<dbReference type="GO" id="GO:0003684">
    <property type="term" value="F:damaged DNA binding"/>
    <property type="evidence" value="ECO:0007669"/>
    <property type="project" value="UniProtKB-UniRule"/>
</dbReference>
<dbReference type="AlphaFoldDB" id="A0A7W4H409"/>
<dbReference type="InterPro" id="IPR013765">
    <property type="entry name" value="DNA_recomb/repair_RecA"/>
</dbReference>
<name>A0A7W4H409_9GAMM</name>
<dbReference type="InterPro" id="IPR049261">
    <property type="entry name" value="RecA-like_C"/>
</dbReference>
<comment type="caution">
    <text evidence="15">The sequence shown here is derived from an EMBL/GenBank/DDBJ whole genome shotgun (WGS) entry which is preliminary data.</text>
</comment>
<dbReference type="GO" id="GO:0140664">
    <property type="term" value="F:ATP-dependent DNA damage sensor activity"/>
    <property type="evidence" value="ECO:0007669"/>
    <property type="project" value="InterPro"/>
</dbReference>
<dbReference type="InterPro" id="IPR023400">
    <property type="entry name" value="RecA_C_sf"/>
</dbReference>
<comment type="subcellular location">
    <subcellularLocation>
        <location evidence="10">Cytoplasm</location>
    </subcellularLocation>
</comment>
<feature type="domain" description="RecA family profile 1" evidence="13">
    <location>
        <begin position="35"/>
        <end position="194"/>
    </location>
</feature>
<dbReference type="FunFam" id="3.40.50.300:FF:000087">
    <property type="entry name" value="Recombinase RecA"/>
    <property type="match status" value="1"/>
</dbReference>
<keyword evidence="8 10" id="KW-0234">DNA repair</keyword>
<keyword evidence="5 10" id="KW-0067">ATP-binding</keyword>
<dbReference type="GO" id="GO:0005829">
    <property type="term" value="C:cytosol"/>
    <property type="evidence" value="ECO:0007669"/>
    <property type="project" value="TreeGrafter"/>
</dbReference>
<keyword evidence="7 10" id="KW-0233">DNA recombination</keyword>
<dbReference type="PROSITE" id="PS50162">
    <property type="entry name" value="RECA_2"/>
    <property type="match status" value="1"/>
</dbReference>
<sequence>MDDNKKRALAAALGQIEKQFGKGAVMRMGDHERQAIPAISTGSLGLDIALGIGGLPKGRIVEIYGPESSGKTTLTLSVIAEAQKMGATCAFVDAEHALDPDYAGKLGVNVDDLLVSQPDTGEQALEITDMLVRSNAVDVIIVDSVAALVPKAEIEGEMGDMHVGLQARLMSQALRKITGNIKNANCLVIFINQIRMKIGVMFGSPETTTGGNALKFYASVRLDIRRTGAVKEGDEVVGSETRVKVVKNKVAPPFRQAEFQILYGKGIYRTGEVIDLGVQLGLIEKSGAWYSYQGNKIGQGKANSAKYLEDNPEVGSAIEKIIREKLLVASGPAARAESTVDADDLADIDA</sequence>
<evidence type="ECO:0000256" key="11">
    <source>
        <dbReference type="RuleBase" id="RU000526"/>
    </source>
</evidence>
<keyword evidence="6 10" id="KW-0238">DNA-binding</keyword>
<keyword evidence="10" id="KW-0963">Cytoplasm</keyword>
<dbReference type="PANTHER" id="PTHR45900:SF1">
    <property type="entry name" value="MITOCHONDRIAL DNA REPAIR PROTEIN RECA HOMOLOG-RELATED"/>
    <property type="match status" value="1"/>
</dbReference>
<dbReference type="SUPFAM" id="SSF52540">
    <property type="entry name" value="P-loop containing nucleoside triphosphate hydrolases"/>
    <property type="match status" value="1"/>
</dbReference>
<evidence type="ECO:0000256" key="9">
    <source>
        <dbReference type="ARBA" id="ARBA00023236"/>
    </source>
</evidence>
<reference evidence="15 16" key="1">
    <citation type="submission" date="2020-08" db="EMBL/GenBank/DDBJ databases">
        <authorList>
            <person name="Kim C.M."/>
        </authorList>
    </citation>
    <scope>NUCLEOTIDE SEQUENCE [LARGE SCALE GENOMIC DNA]</scope>
    <source>
        <strain evidence="15 16">SR9</strain>
    </source>
</reference>
<keyword evidence="16" id="KW-1185">Reference proteome</keyword>
<evidence type="ECO:0000256" key="6">
    <source>
        <dbReference type="ARBA" id="ARBA00023125"/>
    </source>
</evidence>
<dbReference type="Pfam" id="PF21096">
    <property type="entry name" value="RecA_C"/>
    <property type="match status" value="1"/>
</dbReference>
<dbReference type="PROSITE" id="PS00321">
    <property type="entry name" value="RECA_1"/>
    <property type="match status" value="1"/>
</dbReference>
<dbReference type="InterPro" id="IPR027417">
    <property type="entry name" value="P-loop_NTPase"/>
</dbReference>
<dbReference type="PROSITE" id="PS50163">
    <property type="entry name" value="RECA_3"/>
    <property type="match status" value="1"/>
</dbReference>
<proteinExistence type="inferred from homology"/>
<feature type="domain" description="RecA family profile 2" evidence="14">
    <location>
        <begin position="199"/>
        <end position="272"/>
    </location>
</feature>
<evidence type="ECO:0000256" key="1">
    <source>
        <dbReference type="ARBA" id="ARBA00009391"/>
    </source>
</evidence>
<evidence type="ECO:0000256" key="12">
    <source>
        <dbReference type="RuleBase" id="RU004527"/>
    </source>
</evidence>
<protein>
    <recommendedName>
        <fullName evidence="2 10">Protein RecA</fullName>
    </recommendedName>
    <alternativeName>
        <fullName evidence="10 11">Recombinase A</fullName>
    </alternativeName>
</protein>
<comment type="similarity">
    <text evidence="1 10 12">Belongs to the RecA family.</text>
</comment>
<evidence type="ECO:0000256" key="7">
    <source>
        <dbReference type="ARBA" id="ARBA00023172"/>
    </source>
</evidence>
<feature type="binding site" evidence="10">
    <location>
        <begin position="65"/>
        <end position="72"/>
    </location>
    <ligand>
        <name>ATP</name>
        <dbReference type="ChEBI" id="CHEBI:30616"/>
    </ligand>
</feature>
<comment type="function">
    <text evidence="10">Can catalyze the hydrolysis of ATP in the presence of single-stranded DNA, the ATP-dependent uptake of single-stranded DNA by duplex DNA, and the ATP-dependent hybridization of homologous single-stranded DNAs. It interacts with LexA causing its activation and leading to its autocatalytic cleavage.</text>
</comment>
<dbReference type="SUPFAM" id="SSF54752">
    <property type="entry name" value="RecA protein, C-terminal domain"/>
    <property type="match status" value="1"/>
</dbReference>
<dbReference type="InterPro" id="IPR020587">
    <property type="entry name" value="RecA_monomer-monomer_interface"/>
</dbReference>
<dbReference type="HAMAP" id="MF_00268">
    <property type="entry name" value="RecA"/>
    <property type="match status" value="1"/>
</dbReference>
<dbReference type="InterPro" id="IPR020584">
    <property type="entry name" value="DNA_recomb/repair_RecA_CS"/>
</dbReference>
<dbReference type="CDD" id="cd00983">
    <property type="entry name" value="RecA"/>
    <property type="match status" value="1"/>
</dbReference>
<evidence type="ECO:0000259" key="14">
    <source>
        <dbReference type="PROSITE" id="PS50163"/>
    </source>
</evidence>
<dbReference type="PANTHER" id="PTHR45900">
    <property type="entry name" value="RECA"/>
    <property type="match status" value="1"/>
</dbReference>
<dbReference type="GO" id="GO:0003697">
    <property type="term" value="F:single-stranded DNA binding"/>
    <property type="evidence" value="ECO:0007669"/>
    <property type="project" value="UniProtKB-UniRule"/>
</dbReference>
<evidence type="ECO:0000256" key="10">
    <source>
        <dbReference type="HAMAP-Rule" id="MF_00268"/>
    </source>
</evidence>
<dbReference type="RefSeq" id="WP_182834159.1">
    <property type="nucleotide sequence ID" value="NZ_JACJFN010000003.1"/>
</dbReference>
<dbReference type="PRINTS" id="PR00142">
    <property type="entry name" value="RECA"/>
</dbReference>
<dbReference type="GO" id="GO:0006310">
    <property type="term" value="P:DNA recombination"/>
    <property type="evidence" value="ECO:0007669"/>
    <property type="project" value="UniProtKB-UniRule"/>
</dbReference>
<dbReference type="GO" id="GO:0009432">
    <property type="term" value="P:SOS response"/>
    <property type="evidence" value="ECO:0007669"/>
    <property type="project" value="UniProtKB-UniRule"/>
</dbReference>
<evidence type="ECO:0000313" key="15">
    <source>
        <dbReference type="EMBL" id="MBB1520151.1"/>
    </source>
</evidence>
<dbReference type="Pfam" id="PF00154">
    <property type="entry name" value="RecA_N"/>
    <property type="match status" value="1"/>
</dbReference>
<keyword evidence="9 10" id="KW-0742">SOS response</keyword>
<dbReference type="InterPro" id="IPR049428">
    <property type="entry name" value="RecA-like_N"/>
</dbReference>